<dbReference type="InterPro" id="IPR035089">
    <property type="entry name" value="Phage_sheath_subtilisin"/>
</dbReference>
<dbReference type="PANTHER" id="PTHR35861">
    <property type="match status" value="1"/>
</dbReference>
<dbReference type="Gene3D" id="3.40.50.11780">
    <property type="match status" value="1"/>
</dbReference>
<dbReference type="Pfam" id="PF17482">
    <property type="entry name" value="Phage_sheath_1C"/>
    <property type="match status" value="1"/>
</dbReference>
<dbReference type="RefSeq" id="WP_369790571.1">
    <property type="nucleotide sequence ID" value="NZ_CP165628.1"/>
</dbReference>
<evidence type="ECO:0000313" key="5">
    <source>
        <dbReference type="EMBL" id="XDU74393.1"/>
    </source>
</evidence>
<evidence type="ECO:0000259" key="4">
    <source>
        <dbReference type="Pfam" id="PF17482"/>
    </source>
</evidence>
<dbReference type="InterPro" id="IPR020287">
    <property type="entry name" value="Tail_sheath_C"/>
</dbReference>
<comment type="similarity">
    <text evidence="1">Belongs to the myoviridae tail sheath protein family.</text>
</comment>
<proteinExistence type="inferred from homology"/>
<feature type="compositionally biased region" description="Polar residues" evidence="2">
    <location>
        <begin position="304"/>
        <end position="313"/>
    </location>
</feature>
<feature type="domain" description="Tail sheath protein C-terminal" evidence="4">
    <location>
        <begin position="461"/>
        <end position="564"/>
    </location>
</feature>
<accession>A0AB39VY19</accession>
<feature type="domain" description="Tail sheath protein subtilisin-like" evidence="3">
    <location>
        <begin position="369"/>
        <end position="454"/>
    </location>
</feature>
<dbReference type="Pfam" id="PF04984">
    <property type="entry name" value="Phage_sheath_1"/>
    <property type="match status" value="1"/>
</dbReference>
<evidence type="ECO:0000256" key="2">
    <source>
        <dbReference type="SAM" id="MobiDB-lite"/>
    </source>
</evidence>
<feature type="region of interest" description="Disordered" evidence="2">
    <location>
        <begin position="289"/>
        <end position="336"/>
    </location>
</feature>
<reference evidence="5" key="1">
    <citation type="submission" date="2024-07" db="EMBL/GenBank/DDBJ databases">
        <authorList>
            <person name="Biller S.J."/>
        </authorList>
    </citation>
    <scope>NUCLEOTIDE SEQUENCE</scope>
    <source>
        <strain evidence="5">WC2420</strain>
    </source>
</reference>
<sequence length="568" mass="61418">MQHYFENGGGACYVYFYSGTAAATKESFDTLANFISAHPDITLIVLSASTTTNNLASSAVGDLMSQSTGHSAPLFCLVGGDAIDRALYFSSEAKQTAAYYPYLKTSYLQSFVPDLDRIKINSFNHYTWGTEAPAAFLSAPADSADGNLQYQYAEPNLNTDTSPMTELDWEIKMSNAEKALAELADSKNRVPVAGEPAFDQQQYDLKMSEAEKLLRELADSKPKSEDQLKEVFLHAEHEKEARLSAAQRLQAEIAVIGKIISDAANTAAHAKDAIAAAETLKKLQANAALAATSEPDTDPATGAKTAQQETAEPQKQLPDDQDDDQQGGYNMPQTPVVEPAGKLTFKIISTFKDLQAVLPNLASEILAAFKAEVASVVVSPVAAIAGAYCLTDAQRGVWKAPANVTLSGVTGLCDAGGKELIVTESVNANLLKNGINAIRYFPGKGFTVWGARTMVDDGDLPWRYIPVRRLFNIAERDIKEAMAKVVFEPNSPTTWEILRGSIDAYLHNLWKQGGLFGDKPQQAYFVKIGLGTTMSPTDINSGKMIVKVGMAAVKPAEFIILEFSQKQI</sequence>
<evidence type="ECO:0000259" key="3">
    <source>
        <dbReference type="Pfam" id="PF04984"/>
    </source>
</evidence>
<evidence type="ECO:0000256" key="1">
    <source>
        <dbReference type="ARBA" id="ARBA00008005"/>
    </source>
</evidence>
<dbReference type="InterPro" id="IPR052042">
    <property type="entry name" value="Tail_sheath_structural"/>
</dbReference>
<protein>
    <submittedName>
        <fullName evidence="5">Phage tail sheath family protein</fullName>
    </submittedName>
</protein>
<name>A0AB39VY19_9GAMM</name>
<dbReference type="EMBL" id="CP165628">
    <property type="protein sequence ID" value="XDU74393.1"/>
    <property type="molecule type" value="Genomic_DNA"/>
</dbReference>
<organism evidence="5">
    <name type="scientific">Rouxiella sp. WC2420</name>
    <dbReference type="NCBI Taxonomy" id="3234145"/>
    <lineage>
        <taxon>Bacteria</taxon>
        <taxon>Pseudomonadati</taxon>
        <taxon>Pseudomonadota</taxon>
        <taxon>Gammaproteobacteria</taxon>
        <taxon>Enterobacterales</taxon>
        <taxon>Yersiniaceae</taxon>
        <taxon>Rouxiella</taxon>
    </lineage>
</organism>
<dbReference type="AlphaFoldDB" id="A0AB39VY19"/>
<gene>
    <name evidence="5" type="ORF">AB3G37_10090</name>
</gene>
<dbReference type="PANTHER" id="PTHR35861:SF1">
    <property type="entry name" value="PHAGE TAIL SHEATH PROTEIN"/>
    <property type="match status" value="1"/>
</dbReference>